<dbReference type="RefSeq" id="WP_183770458.1">
    <property type="nucleotide sequence ID" value="NZ_CAWVEG010000031.1"/>
</dbReference>
<organism evidence="4 5">
    <name type="scientific">Catenibacillus scindens</name>
    <dbReference type="NCBI Taxonomy" id="673271"/>
    <lineage>
        <taxon>Bacteria</taxon>
        <taxon>Bacillati</taxon>
        <taxon>Bacillota</taxon>
        <taxon>Clostridia</taxon>
        <taxon>Lachnospirales</taxon>
        <taxon>Lachnospiraceae</taxon>
        <taxon>Catenibacillus</taxon>
    </lineage>
</organism>
<dbReference type="GO" id="GO:0005829">
    <property type="term" value="C:cytosol"/>
    <property type="evidence" value="ECO:0007669"/>
    <property type="project" value="TreeGrafter"/>
</dbReference>
<dbReference type="InterPro" id="IPR015946">
    <property type="entry name" value="KH_dom-like_a/b"/>
</dbReference>
<comment type="function">
    <text evidence="2">One of several proteins that assist in the late maturation steps of the functional core of the 30S ribosomal subunit. Associates with free 30S ribosomal subunits (but not with 30S subunits that are part of 70S ribosomes or polysomes). Required for efficient processing of 16S rRNA. May interact with the 5'-terminal helix region of 16S rRNA.</text>
</comment>
<dbReference type="PANTHER" id="PTHR33515">
    <property type="entry name" value="RIBOSOME-BINDING FACTOR A, CHLOROPLASTIC-RELATED"/>
    <property type="match status" value="1"/>
</dbReference>
<dbReference type="GO" id="GO:0030490">
    <property type="term" value="P:maturation of SSU-rRNA"/>
    <property type="evidence" value="ECO:0007669"/>
    <property type="project" value="UniProtKB-UniRule"/>
</dbReference>
<dbReference type="AlphaFoldDB" id="A0A7W8H7D4"/>
<dbReference type="PANTHER" id="PTHR33515:SF1">
    <property type="entry name" value="RIBOSOME-BINDING FACTOR A, CHLOROPLASTIC-RELATED"/>
    <property type="match status" value="1"/>
</dbReference>
<dbReference type="InterPro" id="IPR020053">
    <property type="entry name" value="Ribosome-bd_factorA_CS"/>
</dbReference>
<dbReference type="Gene3D" id="3.30.300.20">
    <property type="match status" value="1"/>
</dbReference>
<name>A0A7W8H7D4_9FIRM</name>
<gene>
    <name evidence="2" type="primary">rbfA</name>
    <name evidence="4" type="ORF">HNP82_000192</name>
</gene>
<dbReference type="GO" id="GO:0043024">
    <property type="term" value="F:ribosomal small subunit binding"/>
    <property type="evidence" value="ECO:0007669"/>
    <property type="project" value="TreeGrafter"/>
</dbReference>
<dbReference type="NCBIfam" id="TIGR00082">
    <property type="entry name" value="rbfA"/>
    <property type="match status" value="1"/>
</dbReference>
<evidence type="ECO:0000313" key="4">
    <source>
        <dbReference type="EMBL" id="MBB5263098.1"/>
    </source>
</evidence>
<dbReference type="InterPro" id="IPR000238">
    <property type="entry name" value="RbfA"/>
</dbReference>
<comment type="subcellular location">
    <subcellularLocation>
        <location evidence="2">Cytoplasm</location>
    </subcellularLocation>
</comment>
<keyword evidence="5" id="KW-1185">Reference proteome</keyword>
<comment type="caution">
    <text evidence="4">The sequence shown here is derived from an EMBL/GenBank/DDBJ whole genome shotgun (WGS) entry which is preliminary data.</text>
</comment>
<evidence type="ECO:0000313" key="5">
    <source>
        <dbReference type="Proteomes" id="UP000543642"/>
    </source>
</evidence>
<dbReference type="PROSITE" id="PS01319">
    <property type="entry name" value="RBFA"/>
    <property type="match status" value="1"/>
</dbReference>
<dbReference type="Proteomes" id="UP000543642">
    <property type="component" value="Unassembled WGS sequence"/>
</dbReference>
<proteinExistence type="inferred from homology"/>
<dbReference type="EMBL" id="JACHFW010000001">
    <property type="protein sequence ID" value="MBB5263098.1"/>
    <property type="molecule type" value="Genomic_DNA"/>
</dbReference>
<dbReference type="InterPro" id="IPR023799">
    <property type="entry name" value="RbfA_dom_sf"/>
</dbReference>
<sequence>MRKNSIKNTRINGEVQKELSRIISREIKDPRIHPMTSVVEAQVTPDLKFCKIYISVLGDEKAQEDTMEGLRSAVGFIRKELARSVNLRNTPELIFVMDQSIEYGVNMSKKINEVISEDELHSAHGSADENADPAQETDVSSDE</sequence>
<dbReference type="SUPFAM" id="SSF89919">
    <property type="entry name" value="Ribosome-binding factor A, RbfA"/>
    <property type="match status" value="1"/>
</dbReference>
<evidence type="ECO:0000256" key="3">
    <source>
        <dbReference type="SAM" id="MobiDB-lite"/>
    </source>
</evidence>
<comment type="similarity">
    <text evidence="2">Belongs to the RbfA family.</text>
</comment>
<comment type="subunit">
    <text evidence="2">Monomer. Binds 30S ribosomal subunits, but not 50S ribosomal subunits or 70S ribosomes.</text>
</comment>
<reference evidence="4 5" key="1">
    <citation type="submission" date="2020-08" db="EMBL/GenBank/DDBJ databases">
        <title>Genomic Encyclopedia of Type Strains, Phase IV (KMG-IV): sequencing the most valuable type-strain genomes for metagenomic binning, comparative biology and taxonomic classification.</title>
        <authorList>
            <person name="Goeker M."/>
        </authorList>
    </citation>
    <scope>NUCLEOTIDE SEQUENCE [LARGE SCALE GENOMIC DNA]</scope>
    <source>
        <strain evidence="4 5">DSM 106146</strain>
    </source>
</reference>
<dbReference type="HAMAP" id="MF_00003">
    <property type="entry name" value="RbfA"/>
    <property type="match status" value="1"/>
</dbReference>
<keyword evidence="2" id="KW-0963">Cytoplasm</keyword>
<accession>A0A7W8H7D4</accession>
<keyword evidence="1 2" id="KW-0690">Ribosome biogenesis</keyword>
<evidence type="ECO:0000256" key="1">
    <source>
        <dbReference type="ARBA" id="ARBA00022517"/>
    </source>
</evidence>
<evidence type="ECO:0000256" key="2">
    <source>
        <dbReference type="HAMAP-Rule" id="MF_00003"/>
    </source>
</evidence>
<feature type="region of interest" description="Disordered" evidence="3">
    <location>
        <begin position="119"/>
        <end position="143"/>
    </location>
</feature>
<dbReference type="Pfam" id="PF02033">
    <property type="entry name" value="RBFA"/>
    <property type="match status" value="1"/>
</dbReference>
<protein>
    <recommendedName>
        <fullName evidence="2">Ribosome-binding factor A</fullName>
    </recommendedName>
</protein>